<evidence type="ECO:0000313" key="4">
    <source>
        <dbReference type="Proteomes" id="UP000750334"/>
    </source>
</evidence>
<keyword evidence="2" id="KW-0732">Signal</keyword>
<feature type="compositionally biased region" description="Polar residues" evidence="1">
    <location>
        <begin position="337"/>
        <end position="347"/>
    </location>
</feature>
<dbReference type="AlphaFoldDB" id="A0A9P6WFS1"/>
<proteinExistence type="predicted"/>
<reference evidence="3 4" key="1">
    <citation type="submission" date="2020-11" db="EMBL/GenBank/DDBJ databases">
        <title>Kefir isolates.</title>
        <authorList>
            <person name="Marcisauskas S."/>
            <person name="Kim Y."/>
            <person name="Blasche S."/>
        </authorList>
    </citation>
    <scope>NUCLEOTIDE SEQUENCE [LARGE SCALE GENOMIC DNA]</scope>
    <source>
        <strain evidence="3 4">OG2</strain>
    </source>
</reference>
<feature type="compositionally biased region" description="Low complexity" evidence="1">
    <location>
        <begin position="353"/>
        <end position="369"/>
    </location>
</feature>
<feature type="signal peptide" evidence="2">
    <location>
        <begin position="1"/>
        <end position="17"/>
    </location>
</feature>
<name>A0A9P6WFS1_MAUEX</name>
<evidence type="ECO:0000256" key="1">
    <source>
        <dbReference type="SAM" id="MobiDB-lite"/>
    </source>
</evidence>
<feature type="region of interest" description="Disordered" evidence="1">
    <location>
        <begin position="337"/>
        <end position="369"/>
    </location>
</feature>
<dbReference type="Proteomes" id="UP000750334">
    <property type="component" value="Unassembled WGS sequence"/>
</dbReference>
<dbReference type="EMBL" id="PUHR01000012">
    <property type="protein sequence ID" value="KAG0671418.1"/>
    <property type="molecule type" value="Genomic_DNA"/>
</dbReference>
<organism evidence="3 4">
    <name type="scientific">Maudiozyma exigua</name>
    <name type="common">Yeast</name>
    <name type="synonym">Kazachstania exigua</name>
    <dbReference type="NCBI Taxonomy" id="34358"/>
    <lineage>
        <taxon>Eukaryota</taxon>
        <taxon>Fungi</taxon>
        <taxon>Dikarya</taxon>
        <taxon>Ascomycota</taxon>
        <taxon>Saccharomycotina</taxon>
        <taxon>Saccharomycetes</taxon>
        <taxon>Saccharomycetales</taxon>
        <taxon>Saccharomycetaceae</taxon>
        <taxon>Maudiozyma</taxon>
    </lineage>
</organism>
<feature type="chain" id="PRO_5040105666" evidence="2">
    <location>
        <begin position="18"/>
        <end position="452"/>
    </location>
</feature>
<protein>
    <submittedName>
        <fullName evidence="3">Uncharacterized protein</fullName>
    </submittedName>
</protein>
<comment type="caution">
    <text evidence="3">The sequence shown here is derived from an EMBL/GenBank/DDBJ whole genome shotgun (WGS) entry which is preliminary data.</text>
</comment>
<sequence length="452" mass="48597">MKLSNLYLLLGASLVTATPIDPDEGLIKRDLATAHRLTTGTTTILLPRLTTLTSVFETTGPFIQTKTITSYYGTISESLFTALQTYERTDTYVTTEHVTEIYSVATTEQSLEAKTSTVTNIIPSISTIPLLETIEVPTNIVTDIISIGETVVPFTSTGTVFTTFETKSLATSTVTSTFTETVDGVVTIGITTLYPVETSVHTIISSTESVATGDTESEFTITKPTTIETTLTQLSTIGMTTETNDGLETITITDYITHLISTTTIFHSDKVNTIELLSTSTIVSAGNISTLYFTMDFVTYDTDLFTVIATGNTTQEIPMTVTDTVLQITTGTINYVTDNSVSNTTKPTPIGPSHSNNSTSSRNRSTKSTTVINGKTTITVVCDQYTETGFSKPVVSGVQTTVADKNRSTIIVATTPTTTKSNGYIYRYEGVGNSLAISLSPSVLFLISLLFL</sequence>
<evidence type="ECO:0000313" key="3">
    <source>
        <dbReference type="EMBL" id="KAG0671418.1"/>
    </source>
</evidence>
<accession>A0A9P6WFS1</accession>
<gene>
    <name evidence="3" type="ORF">C6P45_000585</name>
</gene>
<evidence type="ECO:0000256" key="2">
    <source>
        <dbReference type="SAM" id="SignalP"/>
    </source>
</evidence>
<keyword evidence="4" id="KW-1185">Reference proteome</keyword>